<dbReference type="Gene3D" id="3.30.1240.10">
    <property type="match status" value="1"/>
</dbReference>
<dbReference type="STRING" id="1123307.GCA_000380065_00947"/>
<dbReference type="PANTHER" id="PTHR10000:SF8">
    <property type="entry name" value="HAD SUPERFAMILY HYDROLASE-LIKE, TYPE 3"/>
    <property type="match status" value="1"/>
</dbReference>
<evidence type="ECO:0000313" key="2">
    <source>
        <dbReference type="Proteomes" id="UP000254634"/>
    </source>
</evidence>
<dbReference type="NCBIfam" id="TIGR01484">
    <property type="entry name" value="HAD-SF-IIB"/>
    <property type="match status" value="1"/>
</dbReference>
<dbReference type="GO" id="GO:0000287">
    <property type="term" value="F:magnesium ion binding"/>
    <property type="evidence" value="ECO:0007669"/>
    <property type="project" value="TreeGrafter"/>
</dbReference>
<organism evidence="1 2">
    <name type="scientific">Streptococcus massiliensis</name>
    <dbReference type="NCBI Taxonomy" id="313439"/>
    <lineage>
        <taxon>Bacteria</taxon>
        <taxon>Bacillati</taxon>
        <taxon>Bacillota</taxon>
        <taxon>Bacilli</taxon>
        <taxon>Lactobacillales</taxon>
        <taxon>Streptococcaceae</taxon>
        <taxon>Streptococcus</taxon>
    </lineage>
</organism>
<accession>A0A380KZK5</accession>
<dbReference type="CDD" id="cd07516">
    <property type="entry name" value="HAD_Pase"/>
    <property type="match status" value="1"/>
</dbReference>
<reference evidence="1" key="1">
    <citation type="submission" date="2018-06" db="EMBL/GenBank/DDBJ databases">
        <authorList>
            <consortium name="Pathogen Informatics"/>
            <person name="Doyle S."/>
        </authorList>
    </citation>
    <scope>NUCLEOTIDE SEQUENCE [LARGE SCALE GENOMIC DNA]</scope>
    <source>
        <strain evidence="1">NCTC13765</strain>
    </source>
</reference>
<dbReference type="SFLD" id="SFLDG01140">
    <property type="entry name" value="C2.B:_Phosphomannomutase_and_P"/>
    <property type="match status" value="1"/>
</dbReference>
<dbReference type="Proteomes" id="UP000254634">
    <property type="component" value="Unassembled WGS sequence"/>
</dbReference>
<name>A0A380KZK5_9STRE</name>
<dbReference type="Pfam" id="PF08282">
    <property type="entry name" value="Hydrolase_3"/>
    <property type="match status" value="1"/>
</dbReference>
<dbReference type="InterPro" id="IPR006379">
    <property type="entry name" value="HAD-SF_hydro_IIB"/>
</dbReference>
<dbReference type="AlphaFoldDB" id="A0A380KZK5"/>
<dbReference type="Gene3D" id="3.40.50.1000">
    <property type="entry name" value="HAD superfamily/HAD-like"/>
    <property type="match status" value="1"/>
</dbReference>
<dbReference type="OrthoDB" id="9790031at2"/>
<dbReference type="EMBL" id="UHFR01000005">
    <property type="protein sequence ID" value="SUN77075.1"/>
    <property type="molecule type" value="Genomic_DNA"/>
</dbReference>
<dbReference type="NCBIfam" id="TIGR00099">
    <property type="entry name" value="Cof-subfamily"/>
    <property type="match status" value="1"/>
</dbReference>
<protein>
    <submittedName>
        <fullName evidence="1">Haloacid dehalogenase-like family hydrolase</fullName>
    </submittedName>
</protein>
<dbReference type="InterPro" id="IPR000150">
    <property type="entry name" value="Cof"/>
</dbReference>
<gene>
    <name evidence="1" type="ORF">NCTC13765_01597</name>
</gene>
<dbReference type="RefSeq" id="WP_018371647.1">
    <property type="nucleotide sequence ID" value="NZ_UHFR01000005.1"/>
</dbReference>
<evidence type="ECO:0000313" key="1">
    <source>
        <dbReference type="EMBL" id="SUN77075.1"/>
    </source>
</evidence>
<dbReference type="GO" id="GO:0016791">
    <property type="term" value="F:phosphatase activity"/>
    <property type="evidence" value="ECO:0007669"/>
    <property type="project" value="TreeGrafter"/>
</dbReference>
<dbReference type="PROSITE" id="PS01229">
    <property type="entry name" value="COF_2"/>
    <property type="match status" value="1"/>
</dbReference>
<proteinExistence type="predicted"/>
<dbReference type="InterPro" id="IPR036412">
    <property type="entry name" value="HAD-like_sf"/>
</dbReference>
<dbReference type="SUPFAM" id="SSF56784">
    <property type="entry name" value="HAD-like"/>
    <property type="match status" value="1"/>
</dbReference>
<sequence>MMKRIFTDMDGTLLNSHGRLAPSNAAAIKEAAIPVTLVSARAPMEMLEAIEALDLTGPQVAFNGGLIYQMKNGKVLPLHIDIIKRKTAQDLLAKVRQHFPQVSLSYYDLNHWYCDKIDKGIRYEYDLTRQAPTLINDQQPFLQAQENTFKIMMICFEEEGMRELEKYLQALELPDVSIQRSGKFYLEITSKNAKKSKGISYILKKEGLEKEETAAFGDGHNDLPMLEMVGYPIVMANAFADIKKVAYKVTKSNDKDGVGYGIHKFLKGLNHGKHSTNRETQRLFSF</sequence>
<dbReference type="PANTHER" id="PTHR10000">
    <property type="entry name" value="PHOSPHOSERINE PHOSPHATASE"/>
    <property type="match status" value="1"/>
</dbReference>
<dbReference type="SFLD" id="SFLDS00003">
    <property type="entry name" value="Haloacid_Dehalogenase"/>
    <property type="match status" value="1"/>
</dbReference>
<dbReference type="InterPro" id="IPR023214">
    <property type="entry name" value="HAD_sf"/>
</dbReference>
<dbReference type="GO" id="GO:0005829">
    <property type="term" value="C:cytosol"/>
    <property type="evidence" value="ECO:0007669"/>
    <property type="project" value="TreeGrafter"/>
</dbReference>
<keyword evidence="2" id="KW-1185">Reference proteome</keyword>
<keyword evidence="1" id="KW-0378">Hydrolase</keyword>